<reference evidence="3 4" key="1">
    <citation type="submission" date="2024-09" db="EMBL/GenBank/DDBJ databases">
        <authorList>
            <person name="Sun Q."/>
            <person name="Mori K."/>
        </authorList>
    </citation>
    <scope>NUCLEOTIDE SEQUENCE [LARGE SCALE GENOMIC DNA]</scope>
    <source>
        <strain evidence="3 4">CICC 11035S</strain>
    </source>
</reference>
<evidence type="ECO:0000256" key="1">
    <source>
        <dbReference type="SAM" id="MobiDB-lite"/>
    </source>
</evidence>
<comment type="caution">
    <text evidence="3">The sequence shown here is derived from an EMBL/GenBank/DDBJ whole genome shotgun (WGS) entry which is preliminary data.</text>
</comment>
<feature type="region of interest" description="Disordered" evidence="1">
    <location>
        <begin position="1"/>
        <end position="30"/>
    </location>
</feature>
<keyword evidence="2" id="KW-0472">Membrane</keyword>
<accession>A0ABV6SE50</accession>
<gene>
    <name evidence="3" type="ORF">ACFFF8_23415</name>
</gene>
<keyword evidence="2" id="KW-0812">Transmembrane</keyword>
<dbReference type="EMBL" id="JBHLTM010000086">
    <property type="protein sequence ID" value="MFC0687543.1"/>
    <property type="molecule type" value="Genomic_DNA"/>
</dbReference>
<feature type="transmembrane region" description="Helical" evidence="2">
    <location>
        <begin position="104"/>
        <end position="123"/>
    </location>
</feature>
<keyword evidence="2" id="KW-1133">Transmembrane helix</keyword>
<keyword evidence="4" id="KW-1185">Reference proteome</keyword>
<dbReference type="Proteomes" id="UP001589858">
    <property type="component" value="Unassembled WGS sequence"/>
</dbReference>
<evidence type="ECO:0000313" key="3">
    <source>
        <dbReference type="EMBL" id="MFC0687543.1"/>
    </source>
</evidence>
<sequence>MANEPLSEHCSLLSKPGGPPRPADRPADCPKDAAYIKPVGAGTSTLPGNAPFPIVFEGGDGDDKVTLVGQSKAGVMVFGGKGNDSLLVEDRWTWLVHELTPPGALSLALVIAILLGLITLRALRLGE</sequence>
<proteinExistence type="predicted"/>
<protein>
    <submittedName>
        <fullName evidence="3">Uncharacterized protein</fullName>
    </submittedName>
</protein>
<evidence type="ECO:0000256" key="2">
    <source>
        <dbReference type="SAM" id="Phobius"/>
    </source>
</evidence>
<evidence type="ECO:0000313" key="4">
    <source>
        <dbReference type="Proteomes" id="UP001589858"/>
    </source>
</evidence>
<organism evidence="3 4">
    <name type="scientific">Novosphingobium clariflavum</name>
    <dbReference type="NCBI Taxonomy" id="2029884"/>
    <lineage>
        <taxon>Bacteria</taxon>
        <taxon>Pseudomonadati</taxon>
        <taxon>Pseudomonadota</taxon>
        <taxon>Alphaproteobacteria</taxon>
        <taxon>Sphingomonadales</taxon>
        <taxon>Sphingomonadaceae</taxon>
        <taxon>Novosphingobium</taxon>
    </lineage>
</organism>
<dbReference type="RefSeq" id="WP_267220848.1">
    <property type="nucleotide sequence ID" value="NZ_JAPCWC010000008.1"/>
</dbReference>
<name>A0ABV6SE50_9SPHN</name>